<dbReference type="Pfam" id="PF02298">
    <property type="entry name" value="Cu_bind_like"/>
    <property type="match status" value="1"/>
</dbReference>
<dbReference type="PANTHER" id="PTHR33021:SF350">
    <property type="entry name" value="UCLACYANIN-2"/>
    <property type="match status" value="1"/>
</dbReference>
<evidence type="ECO:0000313" key="8">
    <source>
        <dbReference type="RefSeq" id="XP_008798824.2"/>
    </source>
</evidence>
<dbReference type="SUPFAM" id="SSF49503">
    <property type="entry name" value="Cupredoxins"/>
    <property type="match status" value="1"/>
</dbReference>
<dbReference type="InterPro" id="IPR039391">
    <property type="entry name" value="Phytocyanin-like"/>
</dbReference>
<dbReference type="GeneID" id="103713606"/>
<evidence type="ECO:0000256" key="2">
    <source>
        <dbReference type="ARBA" id="ARBA00023180"/>
    </source>
</evidence>
<sequence length="189" mass="19363">MAGVTALLVLLIAAVPAYASEYTVGDSQGWTSGVDYSTWVSDKTFKVGDTLLFQYGFLHSVDEVSESDYKACSTSNSMQSFSDQNTKIALSKPGTRYFICGTSGHCSGGMKLAVAVSGSSTSPSTPSSPEGSTPSPLTPSTPSNGDQPSSKTPATTTTTKINGATGSGFYCGSALLLGMLLVLGHALMG</sequence>
<dbReference type="CDD" id="cd04216">
    <property type="entry name" value="Phytocyanin"/>
    <property type="match status" value="1"/>
</dbReference>
<gene>
    <name evidence="8" type="primary">LOC103713606</name>
</gene>
<keyword evidence="4" id="KW-0812">Transmembrane</keyword>
<feature type="chain" id="PRO_5034279781" evidence="5">
    <location>
        <begin position="20"/>
        <end position="189"/>
    </location>
</feature>
<dbReference type="InterPro" id="IPR008972">
    <property type="entry name" value="Cupredoxin"/>
</dbReference>
<dbReference type="GO" id="GO:0009055">
    <property type="term" value="F:electron transfer activity"/>
    <property type="evidence" value="ECO:0007669"/>
    <property type="project" value="InterPro"/>
</dbReference>
<reference evidence="7" key="1">
    <citation type="journal article" date="2019" name="Nat. Commun.">
        <title>Genome-wide association mapping of date palm fruit traits.</title>
        <authorList>
            <person name="Hazzouri K.M."/>
            <person name="Gros-Balthazard M."/>
            <person name="Flowers J.M."/>
            <person name="Copetti D."/>
            <person name="Lemansour A."/>
            <person name="Lebrun M."/>
            <person name="Masmoudi K."/>
            <person name="Ferrand S."/>
            <person name="Dhar M.I."/>
            <person name="Fresquez Z.A."/>
            <person name="Rosas U."/>
            <person name="Zhang J."/>
            <person name="Talag J."/>
            <person name="Lee S."/>
            <person name="Kudrna D."/>
            <person name="Powell R.F."/>
            <person name="Leitch I.J."/>
            <person name="Krueger R.R."/>
            <person name="Wing R.A."/>
            <person name="Amiri K.M.A."/>
            <person name="Purugganan M.D."/>
        </authorList>
    </citation>
    <scope>NUCLEOTIDE SEQUENCE [LARGE SCALE GENOMIC DNA]</scope>
    <source>
        <strain evidence="7">cv. Khalas</strain>
    </source>
</reference>
<dbReference type="InterPro" id="IPR003245">
    <property type="entry name" value="Phytocyanin_dom"/>
</dbReference>
<keyword evidence="7" id="KW-1185">Reference proteome</keyword>
<keyword evidence="1" id="KW-0479">Metal-binding</keyword>
<feature type="domain" description="Phytocyanin" evidence="6">
    <location>
        <begin position="20"/>
        <end position="118"/>
    </location>
</feature>
<evidence type="ECO:0000313" key="7">
    <source>
        <dbReference type="Proteomes" id="UP000228380"/>
    </source>
</evidence>
<dbReference type="FunFam" id="2.60.40.420:FF:000003">
    <property type="entry name" value="Blue copper"/>
    <property type="match status" value="1"/>
</dbReference>
<dbReference type="Proteomes" id="UP000228380">
    <property type="component" value="Chromosome 2"/>
</dbReference>
<dbReference type="Gene3D" id="2.60.40.420">
    <property type="entry name" value="Cupredoxins - blue copper proteins"/>
    <property type="match status" value="1"/>
</dbReference>
<evidence type="ECO:0000259" key="6">
    <source>
        <dbReference type="PROSITE" id="PS51485"/>
    </source>
</evidence>
<evidence type="ECO:0000256" key="5">
    <source>
        <dbReference type="SAM" id="SignalP"/>
    </source>
</evidence>
<evidence type="ECO:0000256" key="1">
    <source>
        <dbReference type="ARBA" id="ARBA00022723"/>
    </source>
</evidence>
<reference evidence="8" key="2">
    <citation type="submission" date="2025-08" db="UniProtKB">
        <authorList>
            <consortium name="RefSeq"/>
        </authorList>
    </citation>
    <scope>IDENTIFICATION</scope>
    <source>
        <tissue evidence="8">Young leaves</tissue>
    </source>
</reference>
<keyword evidence="4" id="KW-0472">Membrane</keyword>
<feature type="region of interest" description="Disordered" evidence="3">
    <location>
        <begin position="117"/>
        <end position="159"/>
    </location>
</feature>
<feature type="signal peptide" evidence="5">
    <location>
        <begin position="1"/>
        <end position="19"/>
    </location>
</feature>
<dbReference type="OrthoDB" id="686200at2759"/>
<accession>A0A8B7CH04</accession>
<dbReference type="GO" id="GO:0005886">
    <property type="term" value="C:plasma membrane"/>
    <property type="evidence" value="ECO:0007669"/>
    <property type="project" value="TreeGrafter"/>
</dbReference>
<name>A0A8B7CH04_PHODC</name>
<keyword evidence="4" id="KW-1133">Transmembrane helix</keyword>
<proteinExistence type="predicted"/>
<dbReference type="RefSeq" id="XP_008798824.2">
    <property type="nucleotide sequence ID" value="XM_008800602.3"/>
</dbReference>
<dbReference type="PANTHER" id="PTHR33021">
    <property type="entry name" value="BLUE COPPER PROTEIN"/>
    <property type="match status" value="1"/>
</dbReference>
<keyword evidence="2" id="KW-0325">Glycoprotein</keyword>
<dbReference type="PROSITE" id="PS51485">
    <property type="entry name" value="PHYTOCYANIN"/>
    <property type="match status" value="1"/>
</dbReference>
<dbReference type="KEGG" id="pda:103713606"/>
<keyword evidence="5" id="KW-0732">Signal</keyword>
<evidence type="ECO:0000256" key="3">
    <source>
        <dbReference type="SAM" id="MobiDB-lite"/>
    </source>
</evidence>
<dbReference type="GO" id="GO:0046872">
    <property type="term" value="F:metal ion binding"/>
    <property type="evidence" value="ECO:0007669"/>
    <property type="project" value="UniProtKB-KW"/>
</dbReference>
<protein>
    <submittedName>
        <fullName evidence="8">Blue copper protein-like</fullName>
    </submittedName>
</protein>
<dbReference type="AlphaFoldDB" id="A0A8B7CH04"/>
<evidence type="ECO:0000256" key="4">
    <source>
        <dbReference type="SAM" id="Phobius"/>
    </source>
</evidence>
<organism evidence="7 8">
    <name type="scientific">Phoenix dactylifera</name>
    <name type="common">Date palm</name>
    <dbReference type="NCBI Taxonomy" id="42345"/>
    <lineage>
        <taxon>Eukaryota</taxon>
        <taxon>Viridiplantae</taxon>
        <taxon>Streptophyta</taxon>
        <taxon>Embryophyta</taxon>
        <taxon>Tracheophyta</taxon>
        <taxon>Spermatophyta</taxon>
        <taxon>Magnoliopsida</taxon>
        <taxon>Liliopsida</taxon>
        <taxon>Arecaceae</taxon>
        <taxon>Coryphoideae</taxon>
        <taxon>Phoeniceae</taxon>
        <taxon>Phoenix</taxon>
    </lineage>
</organism>
<feature type="transmembrane region" description="Helical" evidence="4">
    <location>
        <begin position="167"/>
        <end position="188"/>
    </location>
</feature>